<dbReference type="PANTHER" id="PTHR10093">
    <property type="entry name" value="IRON-SULFUR CLUSTER ASSEMBLY ENZYME NIFU HOMOLOG"/>
    <property type="match status" value="1"/>
</dbReference>
<protein>
    <recommendedName>
        <fullName evidence="2">NIF system FeS cluster assembly NifU N-terminal domain-containing protein</fullName>
    </recommendedName>
</protein>
<dbReference type="SUPFAM" id="SSF82649">
    <property type="entry name" value="SufE/NifU"/>
    <property type="match status" value="1"/>
</dbReference>
<reference evidence="3 4" key="1">
    <citation type="submission" date="2014-04" db="EMBL/GenBank/DDBJ databases">
        <title>The Genome Sequence of Thermoanaerobaculum aquaticum MP-01, The First Cultivated Group 23 Acidobacterium.</title>
        <authorList>
            <person name="Stamps B.W."/>
            <person name="Losey N.A."/>
            <person name="Lawson P.A."/>
            <person name="Stevenson B.S."/>
        </authorList>
    </citation>
    <scope>NUCLEOTIDE SEQUENCE [LARGE SCALE GENOMIC DNA]</scope>
    <source>
        <strain evidence="3 4">MP-01</strain>
    </source>
</reference>
<organism evidence="3 4">
    <name type="scientific">Thermoanaerobaculum aquaticum</name>
    <dbReference type="NCBI Taxonomy" id="1312852"/>
    <lineage>
        <taxon>Bacteria</taxon>
        <taxon>Pseudomonadati</taxon>
        <taxon>Acidobacteriota</taxon>
        <taxon>Thermoanaerobaculia</taxon>
        <taxon>Thermoanaerobaculales</taxon>
        <taxon>Thermoanaerobaculaceae</taxon>
        <taxon>Thermoanaerobaculum</taxon>
    </lineage>
</organism>
<dbReference type="NCBIfam" id="TIGR01994">
    <property type="entry name" value="SUF_scaf_2"/>
    <property type="match status" value="1"/>
</dbReference>
<accession>A0A062XZS2</accession>
<dbReference type="FunFam" id="3.90.1010.10:FF:000002">
    <property type="entry name" value="Iron-sulfur cluster assembly scaffold protein NifU"/>
    <property type="match status" value="1"/>
</dbReference>
<dbReference type="STRING" id="1312852.EG19_05370"/>
<dbReference type="GO" id="GO:0016226">
    <property type="term" value="P:iron-sulfur cluster assembly"/>
    <property type="evidence" value="ECO:0007669"/>
    <property type="project" value="InterPro"/>
</dbReference>
<dbReference type="EMBL" id="JMFG01000020">
    <property type="protein sequence ID" value="KDA53631.1"/>
    <property type="molecule type" value="Genomic_DNA"/>
</dbReference>
<evidence type="ECO:0000259" key="2">
    <source>
        <dbReference type="Pfam" id="PF01592"/>
    </source>
</evidence>
<dbReference type="GO" id="GO:0051536">
    <property type="term" value="F:iron-sulfur cluster binding"/>
    <property type="evidence" value="ECO:0007669"/>
    <property type="project" value="InterPro"/>
</dbReference>
<dbReference type="Pfam" id="PF01592">
    <property type="entry name" value="NifU_N"/>
    <property type="match status" value="1"/>
</dbReference>
<dbReference type="Gene3D" id="3.90.1010.10">
    <property type="match status" value="1"/>
</dbReference>
<feature type="domain" description="NIF system FeS cluster assembly NifU N-terminal" evidence="2">
    <location>
        <begin position="7"/>
        <end position="125"/>
    </location>
</feature>
<evidence type="ECO:0000313" key="3">
    <source>
        <dbReference type="EMBL" id="KDA53631.1"/>
    </source>
</evidence>
<evidence type="ECO:0000313" key="4">
    <source>
        <dbReference type="Proteomes" id="UP000027284"/>
    </source>
</evidence>
<dbReference type="AlphaFoldDB" id="A0A062XZS2"/>
<comment type="caution">
    <text evidence="3">The sequence shown here is derived from an EMBL/GenBank/DDBJ whole genome shotgun (WGS) entry which is preliminary data.</text>
</comment>
<sequence>MQLDELYREVVMDHYRRPRGRQPLGQVDVAAKGFNPVCGDEVEVFLQLSGETIAQAQVKSRGCAICTASASMMAEILPGKAITQAEADAEEFRQVMHGKPFPQDRELGDLEALEGVKHFPVRVKCALLPWMTLKDAIAAFRRGESKAETTTE</sequence>
<dbReference type="CDD" id="cd06664">
    <property type="entry name" value="IscU_like"/>
    <property type="match status" value="1"/>
</dbReference>
<dbReference type="Proteomes" id="UP000027284">
    <property type="component" value="Unassembled WGS sequence"/>
</dbReference>
<comment type="similarity">
    <text evidence="1">Belongs to the NifU family.</text>
</comment>
<proteinExistence type="inferred from homology"/>
<dbReference type="GO" id="GO:0005506">
    <property type="term" value="F:iron ion binding"/>
    <property type="evidence" value="ECO:0007669"/>
    <property type="project" value="InterPro"/>
</dbReference>
<dbReference type="InterPro" id="IPR002871">
    <property type="entry name" value="NIF_FeS_clus_asmbl_NifU_N"/>
</dbReference>
<keyword evidence="4" id="KW-1185">Reference proteome</keyword>
<evidence type="ECO:0000256" key="1">
    <source>
        <dbReference type="ARBA" id="ARBA00006420"/>
    </source>
</evidence>
<gene>
    <name evidence="3" type="ORF">EG19_05370</name>
</gene>
<name>A0A062XZS2_9BACT</name>